<dbReference type="NCBIfam" id="TIGR00107">
    <property type="entry name" value="deoD"/>
    <property type="match status" value="1"/>
</dbReference>
<dbReference type="GO" id="GO:0004850">
    <property type="term" value="F:uridine phosphorylase activity"/>
    <property type="evidence" value="ECO:0007669"/>
    <property type="project" value="UniProtKB-EC"/>
</dbReference>
<dbReference type="EC" id="2.4.2.1" evidence="4"/>
<dbReference type="InterPro" id="IPR035994">
    <property type="entry name" value="Nucleoside_phosphorylase_sf"/>
</dbReference>
<proteinExistence type="inferred from homology"/>
<name>A0A0R2CNE3_9LACO</name>
<dbReference type="NCBIfam" id="NF004489">
    <property type="entry name" value="PRK05819.1"/>
    <property type="match status" value="1"/>
</dbReference>
<gene>
    <name evidence="4" type="primary">deoD</name>
    <name evidence="6" type="ORF">FC56_GL000766</name>
</gene>
<feature type="binding site" description="in other chain" evidence="4">
    <location>
        <position position="20"/>
    </location>
    <ligand>
        <name>phosphate</name>
        <dbReference type="ChEBI" id="CHEBI:43474"/>
        <note>ligand shared between dimeric partners</note>
    </ligand>
</feature>
<dbReference type="RefSeq" id="WP_054671482.1">
    <property type="nucleotide sequence ID" value="NZ_AYZR01000009.1"/>
</dbReference>
<dbReference type="Pfam" id="PF01048">
    <property type="entry name" value="PNP_UDP_1"/>
    <property type="match status" value="1"/>
</dbReference>
<evidence type="ECO:0000313" key="7">
    <source>
        <dbReference type="Proteomes" id="UP000051256"/>
    </source>
</evidence>
<comment type="caution">
    <text evidence="6">The sequence shown here is derived from an EMBL/GenBank/DDBJ whole genome shotgun (WGS) entry which is preliminary data.</text>
</comment>
<comment type="function">
    <text evidence="4">Catalyzes the reversible phosphorolytic breakdown of the N-glycosidic bond in the beta-(deoxy)ribonucleoside molecules, with the formation of the corresponding free purine bases and pentose-1-phosphate.</text>
</comment>
<comment type="catalytic activity">
    <reaction evidence="4">
        <text>a purine D-ribonucleoside + phosphate = a purine nucleobase + alpha-D-ribose 1-phosphate</text>
        <dbReference type="Rhea" id="RHEA:19805"/>
        <dbReference type="ChEBI" id="CHEBI:26386"/>
        <dbReference type="ChEBI" id="CHEBI:43474"/>
        <dbReference type="ChEBI" id="CHEBI:57720"/>
        <dbReference type="ChEBI" id="CHEBI:142355"/>
        <dbReference type="EC" id="2.4.2.1"/>
    </reaction>
</comment>
<evidence type="ECO:0000259" key="5">
    <source>
        <dbReference type="Pfam" id="PF01048"/>
    </source>
</evidence>
<dbReference type="HAMAP" id="MF_01627">
    <property type="entry name" value="Pur_nucleosid_phosp"/>
    <property type="match status" value="1"/>
</dbReference>
<feature type="binding site" description="in other chain" evidence="4">
    <location>
        <begin position="203"/>
        <end position="204"/>
    </location>
    <ligand>
        <name>a purine D-ribonucleoside</name>
        <dbReference type="ChEBI" id="CHEBI:142355"/>
        <note>ligand shared between dimeric partners</note>
    </ligand>
</feature>
<evidence type="ECO:0000256" key="2">
    <source>
        <dbReference type="ARBA" id="ARBA00022679"/>
    </source>
</evidence>
<evidence type="ECO:0000313" key="6">
    <source>
        <dbReference type="EMBL" id="KRM93102.1"/>
    </source>
</evidence>
<comment type="similarity">
    <text evidence="4">Belongs to the PNP/UDP phosphorylase family.</text>
</comment>
<sequence>MSTHIGANRGDIASTVLMPGDPLRAKYIAETYLDNPVCYSSVRNMLGFTGTYKGHKISVQGAGMGIPSLAIYTTEMIKEFGVDTIYRVGSCGGMSPDVKMRDIILGQAGTTDSSIIANTFGPGVYYSPIADFELLDSAYQTAKANDVDVKVGNIFAADRFYNDELDMQKLTDYGVLATEMETAGLYLLAAKYHIRALTILTVSDHLQTGESLSAKDRETSFDEMIRLSLDTAIANMQD</sequence>
<dbReference type="EMBL" id="AYZR01000009">
    <property type="protein sequence ID" value="KRM93102.1"/>
    <property type="molecule type" value="Genomic_DNA"/>
</dbReference>
<dbReference type="GO" id="GO:0004731">
    <property type="term" value="F:purine-nucleoside phosphorylase activity"/>
    <property type="evidence" value="ECO:0007669"/>
    <property type="project" value="UniProtKB-UniRule"/>
</dbReference>
<keyword evidence="7" id="KW-1185">Reference proteome</keyword>
<dbReference type="SUPFAM" id="SSF53167">
    <property type="entry name" value="Purine and uridine phosphorylases"/>
    <property type="match status" value="1"/>
</dbReference>
<feature type="binding site" evidence="4">
    <location>
        <position position="43"/>
    </location>
    <ligand>
        <name>phosphate</name>
        <dbReference type="ChEBI" id="CHEBI:43474"/>
        <note>ligand shared between dimeric partners</note>
    </ligand>
</feature>
<organism evidence="6 7">
    <name type="scientific">Lentilactobacillus senioris DSM 24302 = JCM 17472</name>
    <dbReference type="NCBI Taxonomy" id="1423802"/>
    <lineage>
        <taxon>Bacteria</taxon>
        <taxon>Bacillati</taxon>
        <taxon>Bacillota</taxon>
        <taxon>Bacilli</taxon>
        <taxon>Lactobacillales</taxon>
        <taxon>Lactobacillaceae</taxon>
        <taxon>Lentilactobacillus</taxon>
    </lineage>
</organism>
<dbReference type="PATRIC" id="fig|1423802.4.peg.777"/>
<feature type="binding site" description="in other chain" evidence="4">
    <location>
        <begin position="87"/>
        <end position="90"/>
    </location>
    <ligand>
        <name>phosphate</name>
        <dbReference type="ChEBI" id="CHEBI:43474"/>
        <note>ligand shared between dimeric partners</note>
    </ligand>
</feature>
<evidence type="ECO:0000256" key="3">
    <source>
        <dbReference type="ARBA" id="ARBA00048447"/>
    </source>
</evidence>
<dbReference type="Proteomes" id="UP000051256">
    <property type="component" value="Unassembled WGS sequence"/>
</dbReference>
<comment type="catalytic activity">
    <reaction evidence="4">
        <text>a purine 2'-deoxy-D-ribonucleoside + phosphate = a purine nucleobase + 2-deoxy-alpha-D-ribose 1-phosphate</text>
        <dbReference type="Rhea" id="RHEA:36431"/>
        <dbReference type="ChEBI" id="CHEBI:26386"/>
        <dbReference type="ChEBI" id="CHEBI:43474"/>
        <dbReference type="ChEBI" id="CHEBI:57259"/>
        <dbReference type="ChEBI" id="CHEBI:142361"/>
        <dbReference type="EC" id="2.4.2.1"/>
    </reaction>
</comment>
<keyword evidence="2 4" id="KW-0808">Transferase</keyword>
<feature type="active site" description="Proton donor" evidence="4">
    <location>
        <position position="204"/>
    </location>
</feature>
<feature type="site" description="Important for catalytic activity" evidence="4">
    <location>
        <position position="217"/>
    </location>
</feature>
<dbReference type="CDD" id="cd09006">
    <property type="entry name" value="PNP_EcPNPI-like"/>
    <property type="match status" value="1"/>
</dbReference>
<dbReference type="InterPro" id="IPR004402">
    <property type="entry name" value="DeoD-type"/>
</dbReference>
<dbReference type="GO" id="GO:0006152">
    <property type="term" value="P:purine nucleoside catabolic process"/>
    <property type="evidence" value="ECO:0007669"/>
    <property type="project" value="TreeGrafter"/>
</dbReference>
<feature type="binding site" evidence="4">
    <location>
        <position position="4"/>
    </location>
    <ligand>
        <name>a purine D-ribonucleoside</name>
        <dbReference type="ChEBI" id="CHEBI:142355"/>
        <note>ligand shared between dimeric partners</note>
    </ligand>
</feature>
<dbReference type="PANTHER" id="PTHR43691:SF11">
    <property type="entry name" value="FI09636P-RELATED"/>
    <property type="match status" value="1"/>
</dbReference>
<keyword evidence="1 4" id="KW-0328">Glycosyltransferase</keyword>
<dbReference type="STRING" id="1423802.FC56_GL000766"/>
<dbReference type="AlphaFoldDB" id="A0A0R2CNE3"/>
<feature type="binding site" description="in other chain" evidence="4">
    <location>
        <begin position="179"/>
        <end position="181"/>
    </location>
    <ligand>
        <name>a purine D-ribonucleoside</name>
        <dbReference type="ChEBI" id="CHEBI:142355"/>
        <note>ligand shared between dimeric partners</note>
    </ligand>
</feature>
<evidence type="ECO:0000256" key="1">
    <source>
        <dbReference type="ARBA" id="ARBA00022676"/>
    </source>
</evidence>
<dbReference type="GO" id="GO:0005829">
    <property type="term" value="C:cytosol"/>
    <property type="evidence" value="ECO:0007669"/>
    <property type="project" value="TreeGrafter"/>
</dbReference>
<evidence type="ECO:0000256" key="4">
    <source>
        <dbReference type="HAMAP-Rule" id="MF_01627"/>
    </source>
</evidence>
<feature type="binding site" description="in other chain" evidence="4">
    <location>
        <position position="24"/>
    </location>
    <ligand>
        <name>phosphate</name>
        <dbReference type="ChEBI" id="CHEBI:43474"/>
        <note>ligand shared between dimeric partners</note>
    </ligand>
</feature>
<comment type="catalytic activity">
    <reaction evidence="3">
        <text>uridine + phosphate = alpha-D-ribose 1-phosphate + uracil</text>
        <dbReference type="Rhea" id="RHEA:24388"/>
        <dbReference type="ChEBI" id="CHEBI:16704"/>
        <dbReference type="ChEBI" id="CHEBI:17568"/>
        <dbReference type="ChEBI" id="CHEBI:43474"/>
        <dbReference type="ChEBI" id="CHEBI:57720"/>
        <dbReference type="EC" id="2.4.2.3"/>
    </reaction>
</comment>
<feature type="domain" description="Nucleoside phosphorylase" evidence="5">
    <location>
        <begin position="16"/>
        <end position="218"/>
    </location>
</feature>
<reference evidence="6 7" key="1">
    <citation type="journal article" date="2015" name="Genome Announc.">
        <title>Expanding the biotechnology potential of lactobacilli through comparative genomics of 213 strains and associated genera.</title>
        <authorList>
            <person name="Sun Z."/>
            <person name="Harris H.M."/>
            <person name="McCann A."/>
            <person name="Guo C."/>
            <person name="Argimon S."/>
            <person name="Zhang W."/>
            <person name="Yang X."/>
            <person name="Jeffery I.B."/>
            <person name="Cooney J.C."/>
            <person name="Kagawa T.F."/>
            <person name="Liu W."/>
            <person name="Song Y."/>
            <person name="Salvetti E."/>
            <person name="Wrobel A."/>
            <person name="Rasinkangas P."/>
            <person name="Parkhill J."/>
            <person name="Rea M.C."/>
            <person name="O'Sullivan O."/>
            <person name="Ritari J."/>
            <person name="Douillard F.P."/>
            <person name="Paul Ross R."/>
            <person name="Yang R."/>
            <person name="Briner A.E."/>
            <person name="Felis G.E."/>
            <person name="de Vos W.M."/>
            <person name="Barrangou R."/>
            <person name="Klaenhammer T.R."/>
            <person name="Caufield P.W."/>
            <person name="Cui Y."/>
            <person name="Zhang H."/>
            <person name="O'Toole P.W."/>
        </authorList>
    </citation>
    <scope>NUCLEOTIDE SEQUENCE [LARGE SCALE GENOMIC DNA]</scope>
    <source>
        <strain evidence="6 7">DSM 24302</strain>
    </source>
</reference>
<dbReference type="Gene3D" id="3.40.50.1580">
    <property type="entry name" value="Nucleoside phosphorylase domain"/>
    <property type="match status" value="1"/>
</dbReference>
<dbReference type="PANTHER" id="PTHR43691">
    <property type="entry name" value="URIDINE PHOSPHORYLASE"/>
    <property type="match status" value="1"/>
</dbReference>
<comment type="subunit">
    <text evidence="4">Homohexamer; trimer of homodimers.</text>
</comment>
<dbReference type="InterPro" id="IPR000845">
    <property type="entry name" value="Nucleoside_phosphorylase_d"/>
</dbReference>
<accession>A0A0R2CNE3</accession>
<protein>
    <recommendedName>
        <fullName evidence="4">Purine nucleoside phosphorylase DeoD-type</fullName>
        <shortName evidence="4">PNP</shortName>
        <ecNumber evidence="4">2.4.2.1</ecNumber>
    </recommendedName>
</protein>